<dbReference type="EMBL" id="VJMJ01000085">
    <property type="protein sequence ID" value="KAF0736949.1"/>
    <property type="molecule type" value="Genomic_DNA"/>
</dbReference>
<gene>
    <name evidence="1" type="ORF">Ae201684_006761</name>
</gene>
<protein>
    <submittedName>
        <fullName evidence="1">Uncharacterized protein</fullName>
    </submittedName>
</protein>
<organism evidence="1 2">
    <name type="scientific">Aphanomyces euteiches</name>
    <dbReference type="NCBI Taxonomy" id="100861"/>
    <lineage>
        <taxon>Eukaryota</taxon>
        <taxon>Sar</taxon>
        <taxon>Stramenopiles</taxon>
        <taxon>Oomycota</taxon>
        <taxon>Saprolegniomycetes</taxon>
        <taxon>Saprolegniales</taxon>
        <taxon>Verrucalvaceae</taxon>
        <taxon>Aphanomyces</taxon>
    </lineage>
</organism>
<comment type="caution">
    <text evidence="1">The sequence shown here is derived from an EMBL/GenBank/DDBJ whole genome shotgun (WGS) entry which is preliminary data.</text>
</comment>
<reference evidence="1 2" key="1">
    <citation type="submission" date="2019-07" db="EMBL/GenBank/DDBJ databases">
        <title>Genomics analysis of Aphanomyces spp. identifies a new class of oomycete effector associated with host adaptation.</title>
        <authorList>
            <person name="Gaulin E."/>
        </authorList>
    </citation>
    <scope>NUCLEOTIDE SEQUENCE [LARGE SCALE GENOMIC DNA]</scope>
    <source>
        <strain evidence="1 2">ATCC 201684</strain>
    </source>
</reference>
<keyword evidence="2" id="KW-1185">Reference proteome</keyword>
<dbReference type="Proteomes" id="UP000481153">
    <property type="component" value="Unassembled WGS sequence"/>
</dbReference>
<name>A0A6G0XAD3_9STRA</name>
<evidence type="ECO:0000313" key="2">
    <source>
        <dbReference type="Proteomes" id="UP000481153"/>
    </source>
</evidence>
<sequence length="255" mass="28903">MKAWVAATVVDTQPLDAEITTWRHVTLLSDPEARRLGKEWITKRLFQRHGFSGWNDSSTGLRELDVRFLDSGCVYTYRGTEIVPSSLEETKAIFRKDCLGSILAIPTGSSRGTLRETDGNTMLHVATSRGLEVVNILSGEFNQADRCTFVFAQIQCDDNLGTMARQRSLVLWFDLLQRRDGTTAKRVVSLQSHCFGPGHDDAFDLEAEAQSRGFSIASYPASQQEIFFRQILVLHFHRHFDQAVLEWSERAKTHH</sequence>
<accession>A0A6G0XAD3</accession>
<evidence type="ECO:0000313" key="1">
    <source>
        <dbReference type="EMBL" id="KAF0736949.1"/>
    </source>
</evidence>
<dbReference type="VEuPathDB" id="FungiDB:AeMF1_018573"/>
<proteinExistence type="predicted"/>
<dbReference type="AlphaFoldDB" id="A0A6G0XAD3"/>